<evidence type="ECO:0000313" key="4">
    <source>
        <dbReference type="EMBL" id="GMM37066.1"/>
    </source>
</evidence>
<dbReference type="Gene3D" id="3.40.630.30">
    <property type="match status" value="1"/>
</dbReference>
<dbReference type="InterPro" id="IPR016181">
    <property type="entry name" value="Acyl_CoA_acyltransferase"/>
</dbReference>
<dbReference type="SUPFAM" id="SSF55729">
    <property type="entry name" value="Acyl-CoA N-acyltransferases (Nat)"/>
    <property type="match status" value="1"/>
</dbReference>
<dbReference type="GO" id="GO:0008080">
    <property type="term" value="F:N-acetyltransferase activity"/>
    <property type="evidence" value="ECO:0007669"/>
    <property type="project" value="TreeGrafter"/>
</dbReference>
<sequence length="152" mass="18050">MQIEIRPVAESDHDEWLRLFNLYLVFYKASLPEETKEFTFRRLLDPAIPMWSALAIHPETKKPIGLANYLQHLATWSTEDMIYLNDLYVDEKQRLKNVGKQLIEYVYKKADELGAPVVYWSTDFDNHRAQLLYTKVGVRTNKVKYFRSPETY</sequence>
<dbReference type="GO" id="GO:0005737">
    <property type="term" value="C:cytoplasm"/>
    <property type="evidence" value="ECO:0007669"/>
    <property type="project" value="TreeGrafter"/>
</dbReference>
<evidence type="ECO:0000259" key="3">
    <source>
        <dbReference type="PROSITE" id="PS51186"/>
    </source>
</evidence>
<dbReference type="CDD" id="cd04301">
    <property type="entry name" value="NAT_SF"/>
    <property type="match status" value="1"/>
</dbReference>
<dbReference type="GeneID" id="90075041"/>
<evidence type="ECO:0000256" key="1">
    <source>
        <dbReference type="ARBA" id="ARBA00022679"/>
    </source>
</evidence>
<name>A0AAV5QR60_9ASCO</name>
<dbReference type="Proteomes" id="UP001360560">
    <property type="component" value="Unassembled WGS sequence"/>
</dbReference>
<dbReference type="Pfam" id="PF00583">
    <property type="entry name" value="Acetyltransf_1"/>
    <property type="match status" value="1"/>
</dbReference>
<comment type="caution">
    <text evidence="4">The sequence shown here is derived from an EMBL/GenBank/DDBJ whole genome shotgun (WGS) entry which is preliminary data.</text>
</comment>
<organism evidence="4 5">
    <name type="scientific">Saccharomycopsis crataegensis</name>
    <dbReference type="NCBI Taxonomy" id="43959"/>
    <lineage>
        <taxon>Eukaryota</taxon>
        <taxon>Fungi</taxon>
        <taxon>Dikarya</taxon>
        <taxon>Ascomycota</taxon>
        <taxon>Saccharomycotina</taxon>
        <taxon>Saccharomycetes</taxon>
        <taxon>Saccharomycopsidaceae</taxon>
        <taxon>Saccharomycopsis</taxon>
    </lineage>
</organism>
<keyword evidence="2" id="KW-0012">Acyltransferase</keyword>
<evidence type="ECO:0000313" key="5">
    <source>
        <dbReference type="Proteomes" id="UP001360560"/>
    </source>
</evidence>
<dbReference type="PROSITE" id="PS51186">
    <property type="entry name" value="GNAT"/>
    <property type="match status" value="1"/>
</dbReference>
<dbReference type="PANTHER" id="PTHR10545">
    <property type="entry name" value="DIAMINE N-ACETYLTRANSFERASE"/>
    <property type="match status" value="1"/>
</dbReference>
<dbReference type="InterPro" id="IPR000182">
    <property type="entry name" value="GNAT_dom"/>
</dbReference>
<reference evidence="4 5" key="1">
    <citation type="journal article" date="2023" name="Elife">
        <title>Identification of key yeast species and microbe-microbe interactions impacting larval growth of Drosophila in the wild.</title>
        <authorList>
            <person name="Mure A."/>
            <person name="Sugiura Y."/>
            <person name="Maeda R."/>
            <person name="Honda K."/>
            <person name="Sakurai N."/>
            <person name="Takahashi Y."/>
            <person name="Watada M."/>
            <person name="Katoh T."/>
            <person name="Gotoh A."/>
            <person name="Gotoh Y."/>
            <person name="Taniguchi I."/>
            <person name="Nakamura K."/>
            <person name="Hayashi T."/>
            <person name="Katayama T."/>
            <person name="Uemura T."/>
            <person name="Hattori Y."/>
        </authorList>
    </citation>
    <scope>NUCLEOTIDE SEQUENCE [LARGE SCALE GENOMIC DNA]</scope>
    <source>
        <strain evidence="4 5">SC-9</strain>
    </source>
</reference>
<protein>
    <submittedName>
        <fullName evidence="4">Histone acetyltransferase</fullName>
    </submittedName>
</protein>
<keyword evidence="5" id="KW-1185">Reference proteome</keyword>
<dbReference type="PANTHER" id="PTHR10545:SF29">
    <property type="entry name" value="GH14572P-RELATED"/>
    <property type="match status" value="1"/>
</dbReference>
<dbReference type="AlphaFoldDB" id="A0AAV5QR60"/>
<feature type="domain" description="N-acetyltransferase" evidence="3">
    <location>
        <begin position="3"/>
        <end position="152"/>
    </location>
</feature>
<dbReference type="InterPro" id="IPR051016">
    <property type="entry name" value="Diverse_Substrate_AcTransf"/>
</dbReference>
<accession>A0AAV5QR60</accession>
<evidence type="ECO:0000256" key="2">
    <source>
        <dbReference type="ARBA" id="ARBA00023315"/>
    </source>
</evidence>
<gene>
    <name evidence="4" type="ORF">DASC09_043910</name>
</gene>
<keyword evidence="1" id="KW-0808">Transferase</keyword>
<dbReference type="RefSeq" id="XP_064854062.1">
    <property type="nucleotide sequence ID" value="XM_064997990.1"/>
</dbReference>
<dbReference type="EMBL" id="BTFZ01000011">
    <property type="protein sequence ID" value="GMM37066.1"/>
    <property type="molecule type" value="Genomic_DNA"/>
</dbReference>
<proteinExistence type="predicted"/>